<dbReference type="InParanoid" id="A0A2J7PB81"/>
<keyword evidence="2" id="KW-1185">Reference proteome</keyword>
<organism evidence="1 2">
    <name type="scientific">Cryptotermes secundus</name>
    <dbReference type="NCBI Taxonomy" id="105785"/>
    <lineage>
        <taxon>Eukaryota</taxon>
        <taxon>Metazoa</taxon>
        <taxon>Ecdysozoa</taxon>
        <taxon>Arthropoda</taxon>
        <taxon>Hexapoda</taxon>
        <taxon>Insecta</taxon>
        <taxon>Pterygota</taxon>
        <taxon>Neoptera</taxon>
        <taxon>Polyneoptera</taxon>
        <taxon>Dictyoptera</taxon>
        <taxon>Blattodea</taxon>
        <taxon>Blattoidea</taxon>
        <taxon>Termitoidae</taxon>
        <taxon>Kalotermitidae</taxon>
        <taxon>Cryptotermitinae</taxon>
        <taxon>Cryptotermes</taxon>
    </lineage>
</organism>
<dbReference type="Proteomes" id="UP000235965">
    <property type="component" value="Unassembled WGS sequence"/>
</dbReference>
<dbReference type="Gene3D" id="3.30.420.10">
    <property type="entry name" value="Ribonuclease H-like superfamily/Ribonuclease H"/>
    <property type="match status" value="1"/>
</dbReference>
<evidence type="ECO:0000313" key="2">
    <source>
        <dbReference type="Proteomes" id="UP000235965"/>
    </source>
</evidence>
<dbReference type="EMBL" id="NEVH01027261">
    <property type="protein sequence ID" value="PNF13589.1"/>
    <property type="molecule type" value="Genomic_DNA"/>
</dbReference>
<protein>
    <submittedName>
        <fullName evidence="1">Uncharacterized protein</fullName>
    </submittedName>
</protein>
<dbReference type="GO" id="GO:0003676">
    <property type="term" value="F:nucleic acid binding"/>
    <property type="evidence" value="ECO:0007669"/>
    <property type="project" value="InterPro"/>
</dbReference>
<sequence>MLHHDNAPALTSLFIPEFLAKHETTLFSQTPYSPDFVTAEFFMRTNKESLAVRRHSLEEMSADGGDDEVNRLTLSHASSLRAHELVALFAGGNV</sequence>
<dbReference type="AlphaFoldDB" id="A0A2J7PB81"/>
<evidence type="ECO:0000313" key="1">
    <source>
        <dbReference type="EMBL" id="PNF13589.1"/>
    </source>
</evidence>
<reference evidence="1 2" key="1">
    <citation type="submission" date="2017-12" db="EMBL/GenBank/DDBJ databases">
        <title>Hemimetabolous genomes reveal molecular basis of termite eusociality.</title>
        <authorList>
            <person name="Harrison M.C."/>
            <person name="Jongepier E."/>
            <person name="Robertson H.M."/>
            <person name="Arning N."/>
            <person name="Bitard-Feildel T."/>
            <person name="Chao H."/>
            <person name="Childers C.P."/>
            <person name="Dinh H."/>
            <person name="Doddapaneni H."/>
            <person name="Dugan S."/>
            <person name="Gowin J."/>
            <person name="Greiner C."/>
            <person name="Han Y."/>
            <person name="Hu H."/>
            <person name="Hughes D.S.T."/>
            <person name="Huylmans A.-K."/>
            <person name="Kemena C."/>
            <person name="Kremer L.P.M."/>
            <person name="Lee S.L."/>
            <person name="Lopez-Ezquerra A."/>
            <person name="Mallet L."/>
            <person name="Monroy-Kuhn J.M."/>
            <person name="Moser A."/>
            <person name="Murali S.C."/>
            <person name="Muzny D.M."/>
            <person name="Otani S."/>
            <person name="Piulachs M.-D."/>
            <person name="Poelchau M."/>
            <person name="Qu J."/>
            <person name="Schaub F."/>
            <person name="Wada-Katsumata A."/>
            <person name="Worley K.C."/>
            <person name="Xie Q."/>
            <person name="Ylla G."/>
            <person name="Poulsen M."/>
            <person name="Gibbs R.A."/>
            <person name="Schal C."/>
            <person name="Richards S."/>
            <person name="Belles X."/>
            <person name="Korb J."/>
            <person name="Bornberg-Bauer E."/>
        </authorList>
    </citation>
    <scope>NUCLEOTIDE SEQUENCE [LARGE SCALE GENOMIC DNA]</scope>
    <source>
        <tissue evidence="1">Whole body</tissue>
    </source>
</reference>
<proteinExistence type="predicted"/>
<comment type="caution">
    <text evidence="1">The sequence shown here is derived from an EMBL/GenBank/DDBJ whole genome shotgun (WGS) entry which is preliminary data.</text>
</comment>
<dbReference type="InterPro" id="IPR036397">
    <property type="entry name" value="RNaseH_sf"/>
</dbReference>
<accession>A0A2J7PB81</accession>
<name>A0A2J7PB81_9NEOP</name>
<gene>
    <name evidence="1" type="ORF">B7P43_G18164</name>
</gene>